<dbReference type="Pfam" id="PF00994">
    <property type="entry name" value="MoCF_biosynth"/>
    <property type="match status" value="1"/>
</dbReference>
<dbReference type="UniPathway" id="UPA00344"/>
<evidence type="ECO:0000256" key="7">
    <source>
        <dbReference type="ARBA" id="ARBA00022723"/>
    </source>
</evidence>
<dbReference type="CDD" id="cd00887">
    <property type="entry name" value="MoeA"/>
    <property type="match status" value="1"/>
</dbReference>
<accession>A0A840IHU0</accession>
<comment type="pathway">
    <text evidence="3 11">Cofactor biosynthesis; molybdopterin biosynthesis.</text>
</comment>
<dbReference type="Pfam" id="PF03453">
    <property type="entry name" value="MoeA_N"/>
    <property type="match status" value="1"/>
</dbReference>
<dbReference type="NCBIfam" id="TIGR00177">
    <property type="entry name" value="molyb_syn"/>
    <property type="match status" value="1"/>
</dbReference>
<dbReference type="Pfam" id="PF03454">
    <property type="entry name" value="MoeA_C"/>
    <property type="match status" value="1"/>
</dbReference>
<evidence type="ECO:0000256" key="12">
    <source>
        <dbReference type="SAM" id="MobiDB-lite"/>
    </source>
</evidence>
<comment type="catalytic activity">
    <reaction evidence="10">
        <text>adenylyl-molybdopterin + molybdate = Mo-molybdopterin + AMP + H(+)</text>
        <dbReference type="Rhea" id="RHEA:35047"/>
        <dbReference type="ChEBI" id="CHEBI:15378"/>
        <dbReference type="ChEBI" id="CHEBI:36264"/>
        <dbReference type="ChEBI" id="CHEBI:62727"/>
        <dbReference type="ChEBI" id="CHEBI:71302"/>
        <dbReference type="ChEBI" id="CHEBI:456215"/>
        <dbReference type="EC" id="2.10.1.1"/>
    </reaction>
</comment>
<dbReference type="InterPro" id="IPR001453">
    <property type="entry name" value="MoaB/Mog_dom"/>
</dbReference>
<organism evidence="14 15">
    <name type="scientific">Conexibacter arvalis</name>
    <dbReference type="NCBI Taxonomy" id="912552"/>
    <lineage>
        <taxon>Bacteria</taxon>
        <taxon>Bacillati</taxon>
        <taxon>Actinomycetota</taxon>
        <taxon>Thermoleophilia</taxon>
        <taxon>Solirubrobacterales</taxon>
        <taxon>Conexibacteraceae</taxon>
        <taxon>Conexibacter</taxon>
    </lineage>
</organism>
<evidence type="ECO:0000256" key="4">
    <source>
        <dbReference type="ARBA" id="ARBA00010763"/>
    </source>
</evidence>
<dbReference type="InterPro" id="IPR005111">
    <property type="entry name" value="MoeA_C_domain_IV"/>
</dbReference>
<keyword evidence="8 11" id="KW-0460">Magnesium</keyword>
<dbReference type="SMART" id="SM00852">
    <property type="entry name" value="MoCF_biosynth"/>
    <property type="match status" value="1"/>
</dbReference>
<sequence length="348" mass="35430">MDGFAVRHDASSGPLPIVGESRAGRPSPVSVGPGEAIRISTGAPVPAGADAVARVEDTAESDGRVELTAAVAAGQNVRAAGEDLRAGERVLEAGTRLGAAELAVAVGAGAGAVVCARRPRVAILCTGDELREPGAPLGPGEIHNSNAVMLAALARREGAELVADERVADERDATEAAFAAALDDADLVIASGGVSVGPHDHVKPALTALGVEERFWRVSLQPGKPTWFGTRGERLVLGLPGNPVSSYVTFLLFARPALRALQGASAPLPPREEAVLTTALPRRGREQVVRVRLATAPGADGRPHATATPTGPQGSHITRSLLGADGLAFVAIGDGEVAAGESIPVERI</sequence>
<dbReference type="Gene3D" id="3.40.980.10">
    <property type="entry name" value="MoaB/Mog-like domain"/>
    <property type="match status" value="1"/>
</dbReference>
<evidence type="ECO:0000313" key="15">
    <source>
        <dbReference type="Proteomes" id="UP000585272"/>
    </source>
</evidence>
<evidence type="ECO:0000256" key="5">
    <source>
        <dbReference type="ARBA" id="ARBA00022505"/>
    </source>
</evidence>
<dbReference type="Proteomes" id="UP000585272">
    <property type="component" value="Unassembled WGS sequence"/>
</dbReference>
<dbReference type="InterPro" id="IPR038987">
    <property type="entry name" value="MoeA-like"/>
</dbReference>
<feature type="region of interest" description="Disordered" evidence="12">
    <location>
        <begin position="1"/>
        <end position="31"/>
    </location>
</feature>
<keyword evidence="7 11" id="KW-0479">Metal-binding</keyword>
<keyword evidence="9 11" id="KW-0501">Molybdenum cofactor biosynthesis</keyword>
<dbReference type="InterPro" id="IPR005110">
    <property type="entry name" value="MoeA_linker/N"/>
</dbReference>
<comment type="caution">
    <text evidence="14">The sequence shown here is derived from an EMBL/GenBank/DDBJ whole genome shotgun (WGS) entry which is preliminary data.</text>
</comment>
<proteinExistence type="inferred from homology"/>
<dbReference type="EC" id="2.10.1.1" evidence="11"/>
<dbReference type="Gene3D" id="2.170.190.11">
    <property type="entry name" value="Molybdopterin biosynthesis moea protein, domain 3"/>
    <property type="match status" value="1"/>
</dbReference>
<dbReference type="SUPFAM" id="SSF63882">
    <property type="entry name" value="MoeA N-terminal region -like"/>
    <property type="match status" value="1"/>
</dbReference>
<dbReference type="EMBL" id="JACHNU010000007">
    <property type="protein sequence ID" value="MBB4664346.1"/>
    <property type="molecule type" value="Genomic_DNA"/>
</dbReference>
<dbReference type="GO" id="GO:0006777">
    <property type="term" value="P:Mo-molybdopterin cofactor biosynthetic process"/>
    <property type="evidence" value="ECO:0007669"/>
    <property type="project" value="UniProtKB-UniRule"/>
</dbReference>
<evidence type="ECO:0000256" key="9">
    <source>
        <dbReference type="ARBA" id="ARBA00023150"/>
    </source>
</evidence>
<comment type="cofactor">
    <cofactor evidence="1 11">
        <name>Mg(2+)</name>
        <dbReference type="ChEBI" id="CHEBI:18420"/>
    </cofactor>
</comment>
<comment type="function">
    <text evidence="2 11">Catalyzes the insertion of molybdate into adenylated molybdopterin with the concomitant release of AMP.</text>
</comment>
<feature type="region of interest" description="Disordered" evidence="12">
    <location>
        <begin position="295"/>
        <end position="316"/>
    </location>
</feature>
<dbReference type="GO" id="GO:0046872">
    <property type="term" value="F:metal ion binding"/>
    <property type="evidence" value="ECO:0007669"/>
    <property type="project" value="UniProtKB-UniRule"/>
</dbReference>
<dbReference type="InterPro" id="IPR036425">
    <property type="entry name" value="MoaB/Mog-like_dom_sf"/>
</dbReference>
<dbReference type="InterPro" id="IPR036135">
    <property type="entry name" value="MoeA_linker/N_sf"/>
</dbReference>
<dbReference type="NCBIfam" id="NF045515">
    <property type="entry name" value="Glp_gephyrin"/>
    <property type="match status" value="1"/>
</dbReference>
<evidence type="ECO:0000256" key="2">
    <source>
        <dbReference type="ARBA" id="ARBA00002901"/>
    </source>
</evidence>
<keyword evidence="5 11" id="KW-0500">Molybdenum</keyword>
<evidence type="ECO:0000256" key="8">
    <source>
        <dbReference type="ARBA" id="ARBA00022842"/>
    </source>
</evidence>
<dbReference type="AlphaFoldDB" id="A0A840IHU0"/>
<dbReference type="SUPFAM" id="SSF53218">
    <property type="entry name" value="Molybdenum cofactor biosynthesis proteins"/>
    <property type="match status" value="1"/>
</dbReference>
<evidence type="ECO:0000256" key="11">
    <source>
        <dbReference type="RuleBase" id="RU365090"/>
    </source>
</evidence>
<feature type="compositionally biased region" description="Basic and acidic residues" evidence="12">
    <location>
        <begin position="1"/>
        <end position="10"/>
    </location>
</feature>
<dbReference type="PANTHER" id="PTHR10192">
    <property type="entry name" value="MOLYBDOPTERIN BIOSYNTHESIS PROTEIN"/>
    <property type="match status" value="1"/>
</dbReference>
<evidence type="ECO:0000259" key="13">
    <source>
        <dbReference type="SMART" id="SM00852"/>
    </source>
</evidence>
<reference evidence="14 15" key="1">
    <citation type="submission" date="2020-08" db="EMBL/GenBank/DDBJ databases">
        <title>Genomic Encyclopedia of Archaeal and Bacterial Type Strains, Phase II (KMG-II): from individual species to whole genera.</title>
        <authorList>
            <person name="Goeker M."/>
        </authorList>
    </citation>
    <scope>NUCLEOTIDE SEQUENCE [LARGE SCALE GENOMIC DNA]</scope>
    <source>
        <strain evidence="14 15">DSM 23288</strain>
    </source>
</reference>
<evidence type="ECO:0000256" key="3">
    <source>
        <dbReference type="ARBA" id="ARBA00005046"/>
    </source>
</evidence>
<dbReference type="Gene3D" id="2.40.340.10">
    <property type="entry name" value="MoeA, C-terminal, domain IV"/>
    <property type="match status" value="1"/>
</dbReference>
<evidence type="ECO:0000313" key="14">
    <source>
        <dbReference type="EMBL" id="MBB4664346.1"/>
    </source>
</evidence>
<keyword evidence="15" id="KW-1185">Reference proteome</keyword>
<evidence type="ECO:0000256" key="6">
    <source>
        <dbReference type="ARBA" id="ARBA00022679"/>
    </source>
</evidence>
<protein>
    <recommendedName>
        <fullName evidence="11">Molybdopterin molybdenumtransferase</fullName>
        <ecNumber evidence="11">2.10.1.1</ecNumber>
    </recommendedName>
</protein>
<dbReference type="GO" id="GO:0061599">
    <property type="term" value="F:molybdopterin molybdotransferase activity"/>
    <property type="evidence" value="ECO:0007669"/>
    <property type="project" value="UniProtKB-UniRule"/>
</dbReference>
<keyword evidence="6 11" id="KW-0808">Transferase</keyword>
<dbReference type="InterPro" id="IPR036688">
    <property type="entry name" value="MoeA_C_domain_IV_sf"/>
</dbReference>
<dbReference type="FunFam" id="3.40.980.10:FF:000004">
    <property type="entry name" value="Molybdopterin molybdenumtransferase"/>
    <property type="match status" value="1"/>
</dbReference>
<feature type="compositionally biased region" description="Polar residues" evidence="12">
    <location>
        <begin position="307"/>
        <end position="316"/>
    </location>
</feature>
<dbReference type="SUPFAM" id="SSF63867">
    <property type="entry name" value="MoeA C-terminal domain-like"/>
    <property type="match status" value="1"/>
</dbReference>
<dbReference type="Gene3D" id="3.90.105.10">
    <property type="entry name" value="Molybdopterin biosynthesis moea protein, domain 2"/>
    <property type="match status" value="1"/>
</dbReference>
<dbReference type="PANTHER" id="PTHR10192:SF5">
    <property type="entry name" value="GEPHYRIN"/>
    <property type="match status" value="1"/>
</dbReference>
<evidence type="ECO:0000256" key="1">
    <source>
        <dbReference type="ARBA" id="ARBA00001946"/>
    </source>
</evidence>
<name>A0A840IHU0_9ACTN</name>
<gene>
    <name evidence="14" type="ORF">BDZ31_003957</name>
</gene>
<feature type="domain" description="MoaB/Mog" evidence="13">
    <location>
        <begin position="122"/>
        <end position="260"/>
    </location>
</feature>
<dbReference type="GO" id="GO:0005829">
    <property type="term" value="C:cytosol"/>
    <property type="evidence" value="ECO:0007669"/>
    <property type="project" value="TreeGrafter"/>
</dbReference>
<evidence type="ECO:0000256" key="10">
    <source>
        <dbReference type="ARBA" id="ARBA00047317"/>
    </source>
</evidence>
<comment type="similarity">
    <text evidence="4 11">Belongs to the MoeA family.</text>
</comment>